<dbReference type="GO" id="GO:0045944">
    <property type="term" value="P:positive regulation of transcription by RNA polymerase II"/>
    <property type="evidence" value="ECO:0007669"/>
    <property type="project" value="TreeGrafter"/>
</dbReference>
<dbReference type="InterPro" id="IPR051763">
    <property type="entry name" value="Copper_Homeo_Regul"/>
</dbReference>
<reference evidence="10 11" key="1">
    <citation type="submission" date="2018-11" db="EMBL/GenBank/DDBJ databases">
        <title>Genome assembly of Steccherinum ochraceum LE-BIN_3174, the white-rot fungus of the Steccherinaceae family (The Residual Polyporoid clade, Polyporales, Basidiomycota).</title>
        <authorList>
            <person name="Fedorova T.V."/>
            <person name="Glazunova O.A."/>
            <person name="Landesman E.O."/>
            <person name="Moiseenko K.V."/>
            <person name="Psurtseva N.V."/>
            <person name="Savinova O.S."/>
            <person name="Shakhova N.V."/>
            <person name="Tyazhelova T.V."/>
            <person name="Vasina D.V."/>
        </authorList>
    </citation>
    <scope>NUCLEOTIDE SEQUENCE [LARGE SCALE GENOMIC DNA]</scope>
    <source>
        <strain evidence="10 11">LE-BIN_3174</strain>
    </source>
</reference>
<protein>
    <recommendedName>
        <fullName evidence="9">Copper-fist domain-containing protein</fullName>
    </recommendedName>
</protein>
<evidence type="ECO:0000256" key="3">
    <source>
        <dbReference type="ARBA" id="ARBA00022833"/>
    </source>
</evidence>
<evidence type="ECO:0000256" key="6">
    <source>
        <dbReference type="ARBA" id="ARBA00023163"/>
    </source>
</evidence>
<gene>
    <name evidence="10" type="ORF">EIP91_009510</name>
</gene>
<keyword evidence="11" id="KW-1185">Reference proteome</keyword>
<keyword evidence="6" id="KW-0804">Transcription</keyword>
<dbReference type="SMART" id="SM00412">
    <property type="entry name" value="Cu_FIST"/>
    <property type="match status" value="1"/>
</dbReference>
<comment type="subcellular location">
    <subcellularLocation>
        <location evidence="1">Nucleus</location>
    </subcellularLocation>
</comment>
<dbReference type="SMART" id="SM01090">
    <property type="entry name" value="Copper-fist"/>
    <property type="match status" value="1"/>
</dbReference>
<evidence type="ECO:0000256" key="7">
    <source>
        <dbReference type="ARBA" id="ARBA00023242"/>
    </source>
</evidence>
<proteinExistence type="predicted"/>
<evidence type="ECO:0000256" key="5">
    <source>
        <dbReference type="ARBA" id="ARBA00023015"/>
    </source>
</evidence>
<name>A0A4V2MV25_9APHY</name>
<feature type="region of interest" description="Disordered" evidence="8">
    <location>
        <begin position="385"/>
        <end position="407"/>
    </location>
</feature>
<dbReference type="GO" id="GO:0006878">
    <property type="term" value="P:intracellular copper ion homeostasis"/>
    <property type="evidence" value="ECO:0007669"/>
    <property type="project" value="TreeGrafter"/>
</dbReference>
<sequence>MVFVNGQKFACESCIKGHRSSSCHHTDRPLFEVKKKGRPVSQCEKCRELRKTKRVHSKCACSSGQEDEAPAKRQLSAKSKRFIPILPALPNGLKDVLTPSAAPIRVNTRGTVTNLLNPCTCKDIWSCRCAQTSASAALSDNAGRLDSRRSLAALADAAALCCGQDINAVPATAPSSQDSTSLTAQVPNPTVQKHPRDCCQSSPKSRSKKLRRRSPTPTQKDATASRGPDLPPLLGSAFDYGSPVAPPPVFPDIPPLSSVASIAGSGCCCGFRCTCVGCVEHRGVEHASKDHKDCPDGCGSCIDYDGGIELPTLGSAPEPKPTNFVDAFFARATASIPRPPSQRRASISFDPVNITVYPSTLFSGPGNIMEEQGAAFGGGGGVGRVDFPVSDPSGAAASIPATPSEQA</sequence>
<dbReference type="GO" id="GO:0000981">
    <property type="term" value="F:DNA-binding transcription factor activity, RNA polymerase II-specific"/>
    <property type="evidence" value="ECO:0007669"/>
    <property type="project" value="TreeGrafter"/>
</dbReference>
<dbReference type="OrthoDB" id="5600085at2759"/>
<dbReference type="SUPFAM" id="SSF57879">
    <property type="entry name" value="Zinc domain conserved in yeast copper-regulated transcription factors"/>
    <property type="match status" value="1"/>
</dbReference>
<dbReference type="FunFam" id="3.90.430.10:FF:000001">
    <property type="entry name" value="Copper fist DNA-binding protein"/>
    <property type="match status" value="1"/>
</dbReference>
<dbReference type="AlphaFoldDB" id="A0A4V2MV25"/>
<evidence type="ECO:0000256" key="1">
    <source>
        <dbReference type="ARBA" id="ARBA00004123"/>
    </source>
</evidence>
<dbReference type="GO" id="GO:0005634">
    <property type="term" value="C:nucleus"/>
    <property type="evidence" value="ECO:0007669"/>
    <property type="project" value="UniProtKB-SubCell"/>
</dbReference>
<feature type="compositionally biased region" description="Basic residues" evidence="8">
    <location>
        <begin position="205"/>
        <end position="214"/>
    </location>
</feature>
<accession>A0A4V2MV25</accession>
<dbReference type="PANTHER" id="PTHR28088:SF5">
    <property type="entry name" value="TRANSCRIPTIONAL ACTIVATOR HAA1-RELATED"/>
    <property type="match status" value="1"/>
</dbReference>
<dbReference type="Gene3D" id="3.90.430.10">
    <property type="entry name" value="Copper fist DNA-binding domain"/>
    <property type="match status" value="1"/>
</dbReference>
<evidence type="ECO:0000313" key="10">
    <source>
        <dbReference type="EMBL" id="TCD60797.1"/>
    </source>
</evidence>
<evidence type="ECO:0000313" key="11">
    <source>
        <dbReference type="Proteomes" id="UP000292702"/>
    </source>
</evidence>
<keyword evidence="5" id="KW-0805">Transcription regulation</keyword>
<dbReference type="PANTHER" id="PTHR28088">
    <property type="entry name" value="TRANSCRIPTIONAL ACTIVATOR HAA1-RELATED"/>
    <property type="match status" value="1"/>
</dbReference>
<dbReference type="InterPro" id="IPR036395">
    <property type="entry name" value="Cu_fist_DNA-bd_dom_sf"/>
</dbReference>
<organism evidence="10 11">
    <name type="scientific">Steccherinum ochraceum</name>
    <dbReference type="NCBI Taxonomy" id="92696"/>
    <lineage>
        <taxon>Eukaryota</taxon>
        <taxon>Fungi</taxon>
        <taxon>Dikarya</taxon>
        <taxon>Basidiomycota</taxon>
        <taxon>Agaricomycotina</taxon>
        <taxon>Agaricomycetes</taxon>
        <taxon>Polyporales</taxon>
        <taxon>Steccherinaceae</taxon>
        <taxon>Steccherinum</taxon>
    </lineage>
</organism>
<evidence type="ECO:0000256" key="8">
    <source>
        <dbReference type="SAM" id="MobiDB-lite"/>
    </source>
</evidence>
<keyword evidence="2" id="KW-0479">Metal-binding</keyword>
<dbReference type="PROSITE" id="PS50073">
    <property type="entry name" value="COPPER_FIST_2"/>
    <property type="match status" value="1"/>
</dbReference>
<dbReference type="GO" id="GO:0005507">
    <property type="term" value="F:copper ion binding"/>
    <property type="evidence" value="ECO:0007669"/>
    <property type="project" value="InterPro"/>
</dbReference>
<dbReference type="EMBL" id="RWJN01000543">
    <property type="protein sequence ID" value="TCD60797.1"/>
    <property type="molecule type" value="Genomic_DNA"/>
</dbReference>
<feature type="region of interest" description="Disordered" evidence="8">
    <location>
        <begin position="172"/>
        <end position="238"/>
    </location>
</feature>
<keyword evidence="4" id="KW-0186">Copper</keyword>
<keyword evidence="3" id="KW-0862">Zinc</keyword>
<dbReference type="STRING" id="92696.A0A4V2MV25"/>
<dbReference type="GO" id="GO:0006879">
    <property type="term" value="P:intracellular iron ion homeostasis"/>
    <property type="evidence" value="ECO:0007669"/>
    <property type="project" value="TreeGrafter"/>
</dbReference>
<comment type="caution">
    <text evidence="10">The sequence shown here is derived from an EMBL/GenBank/DDBJ whole genome shotgun (WGS) entry which is preliminary data.</text>
</comment>
<dbReference type="PRINTS" id="PR00617">
    <property type="entry name" value="COPPERFIST"/>
</dbReference>
<feature type="domain" description="Copper-fist" evidence="9">
    <location>
        <begin position="1"/>
        <end position="40"/>
    </location>
</feature>
<dbReference type="InterPro" id="IPR001083">
    <property type="entry name" value="Cu_fist_DNA-bd_dom"/>
</dbReference>
<dbReference type="Proteomes" id="UP000292702">
    <property type="component" value="Unassembled WGS sequence"/>
</dbReference>
<evidence type="ECO:0000256" key="2">
    <source>
        <dbReference type="ARBA" id="ARBA00022723"/>
    </source>
</evidence>
<evidence type="ECO:0000256" key="4">
    <source>
        <dbReference type="ARBA" id="ARBA00023008"/>
    </source>
</evidence>
<dbReference type="GO" id="GO:0000978">
    <property type="term" value="F:RNA polymerase II cis-regulatory region sequence-specific DNA binding"/>
    <property type="evidence" value="ECO:0007669"/>
    <property type="project" value="TreeGrafter"/>
</dbReference>
<feature type="compositionally biased region" description="Polar residues" evidence="8">
    <location>
        <begin position="173"/>
        <end position="191"/>
    </location>
</feature>
<keyword evidence="7" id="KW-0539">Nucleus</keyword>
<dbReference type="Pfam" id="PF00649">
    <property type="entry name" value="Copper-fist"/>
    <property type="match status" value="1"/>
</dbReference>
<evidence type="ECO:0000259" key="9">
    <source>
        <dbReference type="PROSITE" id="PS50073"/>
    </source>
</evidence>